<accession>A0A803N9A7</accession>
<dbReference type="Gramene" id="AUR62042487-RA">
    <property type="protein sequence ID" value="AUR62042487-RA:cds"/>
    <property type="gene ID" value="AUR62042487"/>
</dbReference>
<sequence>MLLHRYDDQILQARIISNKSLRRQLRKQRRTASEKMCDICQHKMLPGKDVATLLNLTTGRLACSSRNVHGAFHVFHASCLIHWILLCEHEMFMKPPVLPKVRRRSKRTKSKVNQLETECKADNVVKRKQTRREKEEVPSSDQINSVFCPDCQGTGLHIEGDNLEQPNVPLSEGTAGASCVDGGAIISKSGFPGDLGGKVTTFESGFTGGFGGPGNSADILTVVGVFDGGRIEGVFEIGGVDGSGSGGGPSTGKPNIEGASKGRIVNMRFDDVVKDDNHAEIAYCALEMKIYHFLKSDTTCSTHISIILHDKLQHFSVSYAMLRVLTFNNEQQLSQQLTLTMFKYKIKVSDTHRAWMKDPEVLENCSTGFVFPAQIDDAEGKVAHSKLLQFYRADEESWCQCS</sequence>
<dbReference type="AlphaFoldDB" id="A0A803N9A7"/>
<protein>
    <submittedName>
        <fullName evidence="1">Uncharacterized protein</fullName>
    </submittedName>
</protein>
<dbReference type="EnsemblPlants" id="AUR62042487-RA">
    <property type="protein sequence ID" value="AUR62042487-RA:cds"/>
    <property type="gene ID" value="AUR62042487"/>
</dbReference>
<evidence type="ECO:0000313" key="2">
    <source>
        <dbReference type="Proteomes" id="UP000596660"/>
    </source>
</evidence>
<dbReference type="Proteomes" id="UP000596660">
    <property type="component" value="Unplaced"/>
</dbReference>
<keyword evidence="2" id="KW-1185">Reference proteome</keyword>
<name>A0A803N9A7_CHEQI</name>
<reference evidence="1" key="2">
    <citation type="submission" date="2021-03" db="UniProtKB">
        <authorList>
            <consortium name="EnsemblPlants"/>
        </authorList>
    </citation>
    <scope>IDENTIFICATION</scope>
</reference>
<dbReference type="PANTHER" id="PTHR35497:SF1">
    <property type="entry name" value="ACYL-UDP-N-ACETYLGLUCOSAMINE O-ACYLTRANSFERASE"/>
    <property type="match status" value="1"/>
</dbReference>
<reference evidence="1" key="1">
    <citation type="journal article" date="2017" name="Nature">
        <title>The genome of Chenopodium quinoa.</title>
        <authorList>
            <person name="Jarvis D.E."/>
            <person name="Ho Y.S."/>
            <person name="Lightfoot D.J."/>
            <person name="Schmoeckel S.M."/>
            <person name="Li B."/>
            <person name="Borm T.J.A."/>
            <person name="Ohyanagi H."/>
            <person name="Mineta K."/>
            <person name="Michell C.T."/>
            <person name="Saber N."/>
            <person name="Kharbatia N.M."/>
            <person name="Rupper R.R."/>
            <person name="Sharp A.R."/>
            <person name="Dally N."/>
            <person name="Boughton B.A."/>
            <person name="Woo Y.H."/>
            <person name="Gao G."/>
            <person name="Schijlen E.G.W.M."/>
            <person name="Guo X."/>
            <person name="Momin A.A."/>
            <person name="Negrao S."/>
            <person name="Al-Babili S."/>
            <person name="Gehring C."/>
            <person name="Roessner U."/>
            <person name="Jung C."/>
            <person name="Murphy K."/>
            <person name="Arold S.T."/>
            <person name="Gojobori T."/>
            <person name="van der Linden C.G."/>
            <person name="van Loo E.N."/>
            <person name="Jellen E.N."/>
            <person name="Maughan P.J."/>
            <person name="Tester M."/>
        </authorList>
    </citation>
    <scope>NUCLEOTIDE SEQUENCE [LARGE SCALE GENOMIC DNA]</scope>
    <source>
        <strain evidence="1">cv. PI 614886</strain>
    </source>
</reference>
<proteinExistence type="predicted"/>
<evidence type="ECO:0000313" key="1">
    <source>
        <dbReference type="EnsemblPlants" id="AUR62042487-RA:cds"/>
    </source>
</evidence>
<organism evidence="1 2">
    <name type="scientific">Chenopodium quinoa</name>
    <name type="common">Quinoa</name>
    <dbReference type="NCBI Taxonomy" id="63459"/>
    <lineage>
        <taxon>Eukaryota</taxon>
        <taxon>Viridiplantae</taxon>
        <taxon>Streptophyta</taxon>
        <taxon>Embryophyta</taxon>
        <taxon>Tracheophyta</taxon>
        <taxon>Spermatophyta</taxon>
        <taxon>Magnoliopsida</taxon>
        <taxon>eudicotyledons</taxon>
        <taxon>Gunneridae</taxon>
        <taxon>Pentapetalae</taxon>
        <taxon>Caryophyllales</taxon>
        <taxon>Chenopodiaceae</taxon>
        <taxon>Chenopodioideae</taxon>
        <taxon>Atripliceae</taxon>
        <taxon>Chenopodium</taxon>
    </lineage>
</organism>
<dbReference type="PANTHER" id="PTHR35497">
    <property type="entry name" value="ACYL-UDP-N-ACETYLGLUCOSAMINE O-ACYLTRANSFERASE"/>
    <property type="match status" value="1"/>
</dbReference>